<dbReference type="HOGENOM" id="CLU_000604_1_2_0"/>
<dbReference type="CDD" id="cd03230">
    <property type="entry name" value="ABC_DR_subfamily_A"/>
    <property type="match status" value="1"/>
</dbReference>
<dbReference type="SUPFAM" id="SSF52540">
    <property type="entry name" value="P-loop containing nucleoside triphosphate hydrolases"/>
    <property type="match status" value="1"/>
</dbReference>
<dbReference type="Pfam" id="PF00005">
    <property type="entry name" value="ABC_tran"/>
    <property type="match status" value="1"/>
</dbReference>
<dbReference type="EMBL" id="CP001337">
    <property type="protein sequence ID" value="ACL25414.1"/>
    <property type="molecule type" value="Genomic_DNA"/>
</dbReference>
<evidence type="ECO:0000256" key="3">
    <source>
        <dbReference type="ARBA" id="ARBA00022840"/>
    </source>
</evidence>
<reference evidence="5" key="1">
    <citation type="submission" date="2008-12" db="EMBL/GenBank/DDBJ databases">
        <title>Complete sequence of Chloroflexus aggregans DSM 9485.</title>
        <authorList>
            <consortium name="US DOE Joint Genome Institute"/>
            <person name="Lucas S."/>
            <person name="Copeland A."/>
            <person name="Lapidus A."/>
            <person name="Glavina del Rio T."/>
            <person name="Dalin E."/>
            <person name="Tice H."/>
            <person name="Pitluck S."/>
            <person name="Foster B."/>
            <person name="Larimer F."/>
            <person name="Land M."/>
            <person name="Hauser L."/>
            <person name="Kyrpides N."/>
            <person name="Mikhailova N."/>
            <person name="Bryant D."/>
            <person name="Richardson P."/>
        </authorList>
    </citation>
    <scope>NUCLEOTIDE SEQUENCE</scope>
    <source>
        <strain evidence="5">DSM 9485</strain>
    </source>
</reference>
<evidence type="ECO:0000259" key="4">
    <source>
        <dbReference type="PROSITE" id="PS50893"/>
    </source>
</evidence>
<dbReference type="GO" id="GO:0005524">
    <property type="term" value="F:ATP binding"/>
    <property type="evidence" value="ECO:0007669"/>
    <property type="project" value="UniProtKB-KW"/>
</dbReference>
<dbReference type="InterPro" id="IPR051782">
    <property type="entry name" value="ABC_Transporter_VariousFunc"/>
</dbReference>
<dbReference type="InterPro" id="IPR003593">
    <property type="entry name" value="AAA+_ATPase"/>
</dbReference>
<dbReference type="RefSeq" id="WP_015941272.1">
    <property type="nucleotide sequence ID" value="NC_011831.1"/>
</dbReference>
<evidence type="ECO:0000313" key="6">
    <source>
        <dbReference type="Proteomes" id="UP000002508"/>
    </source>
</evidence>
<keyword evidence="2" id="KW-0547">Nucleotide-binding</keyword>
<evidence type="ECO:0000313" key="5">
    <source>
        <dbReference type="EMBL" id="ACL25414.1"/>
    </source>
</evidence>
<dbReference type="InterPro" id="IPR003439">
    <property type="entry name" value="ABC_transporter-like_ATP-bd"/>
</dbReference>
<dbReference type="PANTHER" id="PTHR42939:SF1">
    <property type="entry name" value="ABC TRANSPORTER ATP-BINDING PROTEIN ALBC-RELATED"/>
    <property type="match status" value="1"/>
</dbReference>
<dbReference type="SMART" id="SM00382">
    <property type="entry name" value="AAA"/>
    <property type="match status" value="1"/>
</dbReference>
<dbReference type="PROSITE" id="PS50893">
    <property type="entry name" value="ABC_TRANSPORTER_2"/>
    <property type="match status" value="1"/>
</dbReference>
<feature type="domain" description="ABC transporter" evidence="4">
    <location>
        <begin position="3"/>
        <end position="204"/>
    </location>
</feature>
<sequence>MQLHVLQLSAGYGGRTILRDLGFTLHRGEVLVVSGPNGSGKSTLLRILAGLQVPSGGLVYYEIGDRRFDPRDARHLIGWVAPDLALYRELSGLENLRFFAQVRGLTISDEALNELLTYVGLGQRGNDRLAAYSSGMTQRLRYAFALLHRPPVLLLDEPTVTLDERGAAVVERIIAAQRQRGLTVIATNDPRELRYADLLVKLGG</sequence>
<gene>
    <name evidence="5" type="ordered locus">Cagg_2543</name>
</gene>
<proteinExistence type="predicted"/>
<dbReference type="KEGG" id="cag:Cagg_2543"/>
<evidence type="ECO:0000256" key="1">
    <source>
        <dbReference type="ARBA" id="ARBA00022448"/>
    </source>
</evidence>
<dbReference type="PANTHER" id="PTHR42939">
    <property type="entry name" value="ABC TRANSPORTER ATP-BINDING PROTEIN ALBC-RELATED"/>
    <property type="match status" value="1"/>
</dbReference>
<dbReference type="eggNOG" id="COG1131">
    <property type="taxonomic scope" value="Bacteria"/>
</dbReference>
<protein>
    <submittedName>
        <fullName evidence="5">Heme exporter protein CcmA</fullName>
    </submittedName>
</protein>
<organism evidence="5 6">
    <name type="scientific">Chloroflexus aggregans (strain MD-66 / DSM 9485)</name>
    <dbReference type="NCBI Taxonomy" id="326427"/>
    <lineage>
        <taxon>Bacteria</taxon>
        <taxon>Bacillati</taxon>
        <taxon>Chloroflexota</taxon>
        <taxon>Chloroflexia</taxon>
        <taxon>Chloroflexales</taxon>
        <taxon>Chloroflexineae</taxon>
        <taxon>Chloroflexaceae</taxon>
        <taxon>Chloroflexus</taxon>
    </lineage>
</organism>
<keyword evidence="6" id="KW-1185">Reference proteome</keyword>
<dbReference type="InterPro" id="IPR027417">
    <property type="entry name" value="P-loop_NTPase"/>
</dbReference>
<name>B8G412_CHLAD</name>
<keyword evidence="1" id="KW-0813">Transport</keyword>
<dbReference type="GO" id="GO:0016887">
    <property type="term" value="F:ATP hydrolysis activity"/>
    <property type="evidence" value="ECO:0007669"/>
    <property type="project" value="InterPro"/>
</dbReference>
<dbReference type="Gene3D" id="3.40.50.300">
    <property type="entry name" value="P-loop containing nucleotide triphosphate hydrolases"/>
    <property type="match status" value="1"/>
</dbReference>
<evidence type="ECO:0000256" key="2">
    <source>
        <dbReference type="ARBA" id="ARBA00022741"/>
    </source>
</evidence>
<dbReference type="STRING" id="326427.Cagg_2543"/>
<dbReference type="Proteomes" id="UP000002508">
    <property type="component" value="Chromosome"/>
</dbReference>
<accession>B8G412</accession>
<dbReference type="OrthoDB" id="9804819at2"/>
<keyword evidence="3" id="KW-0067">ATP-binding</keyword>
<dbReference type="AlphaFoldDB" id="B8G412"/>